<keyword evidence="7" id="KW-1185">Reference proteome</keyword>
<sequence length="697" mass="78810">MEVDGTQQFPVVDTGCPFTMLVPEEWYEKKYCPKTCSSLTTSCYVRPPNAPRSNRKRRTVRFPAEGEITVFDYHGKMKLNGVDVGETKFSLMCDKERPTEPHSLFGLAMRADDSHPPSTIEQLYENGVINDLSFTLYIKAFAEETRVRRGMLEIGNPTPLKNDHEVITFVPALKHSHWRVRLNHVDLNGLQIPSQGDIAEFDTGANFMNVPASRWDDTIRQVEEAYGFKLSILRPENVLAVPCSRIGSLPNLRFGLQSFSGDTVPFVITPAAYTTWIKRGCYLRLIKWSQTYWVLPNYALVNNYLHFRPHGIPTHSGPVIGIAVPRESTQVQISPARQPVALPIQLLNQLHVTGLTIDGLPQRPVLDTACPFTIFVRKKWYEKEYSPEKCAGLSTLCYEPPEDVRPQSHDVMHLPFSIGKTVTVFGHHGITSFNGINLGDYTFSLTIGHRGVEKPRSLFGLAMLDSPNFPPTIMKQLYEKKAINDMSFSLYLNPADDKGEVQGFLRFGSAREDHLYVGRMLFVPVIDSMVWTVPVDYLEFGDSRVYFHGSEAVIDTGTNYLGVPSRYWDTFRASIESALGVALTFRNGGWTIPCSISDRLPRIKFFIRGVDANTYVPLYVYPEAYTMRFKRSKRVCFVRVNSLNGGLSKGEQWLLPDYVLLGNYLHFRPRGVSKHRGPVVGIAKLKKASTSMTRVLE</sequence>
<dbReference type="InterPro" id="IPR021109">
    <property type="entry name" value="Peptidase_aspartic_dom_sf"/>
</dbReference>
<dbReference type="AlphaFoldDB" id="A0A7J6L5C4"/>
<evidence type="ECO:0000313" key="6">
    <source>
        <dbReference type="EMBL" id="KAF4654392.1"/>
    </source>
</evidence>
<comment type="caution">
    <text evidence="6">The sequence shown here is derived from an EMBL/GenBank/DDBJ whole genome shotgun (WGS) entry which is preliminary data.</text>
</comment>
<evidence type="ECO:0000313" key="7">
    <source>
        <dbReference type="Proteomes" id="UP000591131"/>
    </source>
</evidence>
<accession>A0A7J6L5C4</accession>
<organism evidence="6 7">
    <name type="scientific">Perkinsus chesapeaki</name>
    <name type="common">Clam parasite</name>
    <name type="synonym">Perkinsus andrewsi</name>
    <dbReference type="NCBI Taxonomy" id="330153"/>
    <lineage>
        <taxon>Eukaryota</taxon>
        <taxon>Sar</taxon>
        <taxon>Alveolata</taxon>
        <taxon>Perkinsozoa</taxon>
        <taxon>Perkinsea</taxon>
        <taxon>Perkinsida</taxon>
        <taxon>Perkinsidae</taxon>
        <taxon>Perkinsus</taxon>
    </lineage>
</organism>
<keyword evidence="3" id="KW-0064">Aspartyl protease</keyword>
<dbReference type="PANTHER" id="PTHR47966">
    <property type="entry name" value="BETA-SITE APP-CLEAVING ENZYME, ISOFORM A-RELATED"/>
    <property type="match status" value="1"/>
</dbReference>
<protein>
    <recommendedName>
        <fullName evidence="5">Peptidase A1 domain-containing protein</fullName>
    </recommendedName>
</protein>
<dbReference type="Proteomes" id="UP000591131">
    <property type="component" value="Unassembled WGS sequence"/>
</dbReference>
<dbReference type="GO" id="GO:0006508">
    <property type="term" value="P:proteolysis"/>
    <property type="evidence" value="ECO:0007669"/>
    <property type="project" value="UniProtKB-KW"/>
</dbReference>
<comment type="similarity">
    <text evidence="1">Belongs to the peptidase A1 family.</text>
</comment>
<dbReference type="Gene3D" id="2.40.70.10">
    <property type="entry name" value="Acid Proteases"/>
    <property type="match status" value="2"/>
</dbReference>
<dbReference type="OrthoDB" id="288101at2759"/>
<dbReference type="InterPro" id="IPR033121">
    <property type="entry name" value="PEPTIDASE_A1"/>
</dbReference>
<dbReference type="Pfam" id="PF00026">
    <property type="entry name" value="Asp"/>
    <property type="match status" value="2"/>
</dbReference>
<evidence type="ECO:0000256" key="4">
    <source>
        <dbReference type="ARBA" id="ARBA00022801"/>
    </source>
</evidence>
<feature type="domain" description="Peptidase A1" evidence="5">
    <location>
        <begin position="351"/>
        <end position="683"/>
    </location>
</feature>
<reference evidence="6 7" key="1">
    <citation type="submission" date="2020-04" db="EMBL/GenBank/DDBJ databases">
        <title>Perkinsus chesapeaki whole genome sequence.</title>
        <authorList>
            <person name="Bogema D.R."/>
        </authorList>
    </citation>
    <scope>NUCLEOTIDE SEQUENCE [LARGE SCALE GENOMIC DNA]</scope>
    <source>
        <strain evidence="6">ATCC PRA-425</strain>
    </source>
</reference>
<name>A0A7J6L5C4_PERCH</name>
<dbReference type="InterPro" id="IPR001461">
    <property type="entry name" value="Aspartic_peptidase_A1"/>
</dbReference>
<dbReference type="SUPFAM" id="SSF50630">
    <property type="entry name" value="Acid proteases"/>
    <property type="match status" value="2"/>
</dbReference>
<dbReference type="PANTHER" id="PTHR47966:SF51">
    <property type="entry name" value="BETA-SITE APP-CLEAVING ENZYME, ISOFORM A-RELATED"/>
    <property type="match status" value="1"/>
</dbReference>
<dbReference type="InterPro" id="IPR034164">
    <property type="entry name" value="Pepsin-like_dom"/>
</dbReference>
<evidence type="ECO:0000256" key="1">
    <source>
        <dbReference type="ARBA" id="ARBA00007447"/>
    </source>
</evidence>
<evidence type="ECO:0000256" key="3">
    <source>
        <dbReference type="ARBA" id="ARBA00022750"/>
    </source>
</evidence>
<dbReference type="CDD" id="cd05471">
    <property type="entry name" value="pepsin_like"/>
    <property type="match status" value="1"/>
</dbReference>
<evidence type="ECO:0000259" key="5">
    <source>
        <dbReference type="PROSITE" id="PS51767"/>
    </source>
</evidence>
<dbReference type="EMBL" id="JAAPAO010000738">
    <property type="protein sequence ID" value="KAF4654392.1"/>
    <property type="molecule type" value="Genomic_DNA"/>
</dbReference>
<keyword evidence="4" id="KW-0378">Hydrolase</keyword>
<evidence type="ECO:0000256" key="2">
    <source>
        <dbReference type="ARBA" id="ARBA00022670"/>
    </source>
</evidence>
<gene>
    <name evidence="6" type="ORF">FOL47_009997</name>
</gene>
<proteinExistence type="inferred from homology"/>
<keyword evidence="2" id="KW-0645">Protease</keyword>
<dbReference type="GO" id="GO:0004190">
    <property type="term" value="F:aspartic-type endopeptidase activity"/>
    <property type="evidence" value="ECO:0007669"/>
    <property type="project" value="UniProtKB-KW"/>
</dbReference>
<dbReference type="PROSITE" id="PS51767">
    <property type="entry name" value="PEPTIDASE_A1"/>
    <property type="match status" value="2"/>
</dbReference>
<feature type="domain" description="Peptidase A1" evidence="5">
    <location>
        <begin position="1"/>
        <end position="323"/>
    </location>
</feature>